<keyword evidence="2" id="KW-0813">Transport</keyword>
<dbReference type="Pfam" id="PF01012">
    <property type="entry name" value="ETF"/>
    <property type="match status" value="2"/>
</dbReference>
<dbReference type="EMBL" id="JAFIDN010000012">
    <property type="protein sequence ID" value="MBP3193663.1"/>
    <property type="molecule type" value="Genomic_DNA"/>
</dbReference>
<dbReference type="PANTHER" id="PTHR43153:SF1">
    <property type="entry name" value="ELECTRON TRANSFER FLAVOPROTEIN SUBUNIT ALPHA, MITOCHONDRIAL"/>
    <property type="match status" value="1"/>
</dbReference>
<feature type="domain" description="Electron transfer flavoprotein alpha/beta-subunit N-terminal" evidence="3">
    <location>
        <begin position="26"/>
        <end position="225"/>
    </location>
</feature>
<dbReference type="InterPro" id="IPR033947">
    <property type="entry name" value="ETF_alpha_N"/>
</dbReference>
<dbReference type="GO" id="GO:0033539">
    <property type="term" value="P:fatty acid beta-oxidation using acyl-CoA dehydrogenase"/>
    <property type="evidence" value="ECO:0007669"/>
    <property type="project" value="TreeGrafter"/>
</dbReference>
<evidence type="ECO:0000313" key="5">
    <source>
        <dbReference type="Proteomes" id="UP000673975"/>
    </source>
</evidence>
<evidence type="ECO:0000256" key="1">
    <source>
        <dbReference type="ARBA" id="ARBA00005817"/>
    </source>
</evidence>
<evidence type="ECO:0000313" key="4">
    <source>
        <dbReference type="EMBL" id="MBP3193663.1"/>
    </source>
</evidence>
<comment type="caution">
    <text evidence="4">The sequence shown here is derived from an EMBL/GenBank/DDBJ whole genome shotgun (WGS) entry which is preliminary data.</text>
</comment>
<dbReference type="Pfam" id="PF00766">
    <property type="entry name" value="ETF_alpha"/>
    <property type="match status" value="1"/>
</dbReference>
<dbReference type="SUPFAM" id="SSF52402">
    <property type="entry name" value="Adenine nucleotide alpha hydrolases-like"/>
    <property type="match status" value="2"/>
</dbReference>
<dbReference type="InterPro" id="IPR014729">
    <property type="entry name" value="Rossmann-like_a/b/a_fold"/>
</dbReference>
<dbReference type="PANTHER" id="PTHR43153">
    <property type="entry name" value="ELECTRON TRANSFER FLAVOPROTEIN ALPHA"/>
    <property type="match status" value="1"/>
</dbReference>
<keyword evidence="2" id="KW-0249">Electron transport</keyword>
<dbReference type="AlphaFoldDB" id="A0A8J7S829"/>
<name>A0A8J7S829_9BACT</name>
<gene>
    <name evidence="4" type="ORF">NATSA_13385</name>
</gene>
<dbReference type="GO" id="GO:0050660">
    <property type="term" value="F:flavin adenine dinucleotide binding"/>
    <property type="evidence" value="ECO:0007669"/>
    <property type="project" value="InterPro"/>
</dbReference>
<evidence type="ECO:0000259" key="3">
    <source>
        <dbReference type="SMART" id="SM00893"/>
    </source>
</evidence>
<dbReference type="InterPro" id="IPR029035">
    <property type="entry name" value="DHS-like_NAD/FAD-binding_dom"/>
</dbReference>
<keyword evidence="5" id="KW-1185">Reference proteome</keyword>
<dbReference type="Proteomes" id="UP000673975">
    <property type="component" value="Unassembled WGS sequence"/>
</dbReference>
<sequence>MPNYIVLVKQVPDVSKITDNAFDPETGNLIRNKLASTINELDTKALAFAHDMRRKSKDSVGQIIALSMGPPMAEEVLRYSLGRCADQAILLTDRPLGGADTYATANPLACSIRKIVREIFEGDENYYVIAGMQSVDGDTAQVPAQVAEELQISCAANLTECQYENGEFIFTKIISGGSQKLTLKRTPAVLTVADFEYPLYAAFTRTRWARDFKLTVWSNDDIQAPYIGSKGSKTNVIEVFPPEKTTRKQQKIEDVGALAEIISKSLDGTNQQESAKEESGEKAYELPVHRSNPFDRSHEGKQKDVNDFALLAEKLKETGVARPDEITDELTEKLVEECKGTLPARAVRELIEGFKCVGPMYEGDVWVVAEQSGDGLHAGTLELTGEARKLADSLDVHVGVVLAGHHVEHLKEELYASGADKVYLIEDPLLGDSDPLACRKAISSCIETYRPQIVLFAATPHGRVIAPMISYRLGCGLTADCTQLEIKDKSRKGEIAVLMQTRPALGGNIMATICTQDSSCQMATVRPGVMKKPVMDYSGKGELIRFKAGLSDEDISLNIISTGYGQSGADLDADVIVSGGKGLLSRENFEHYIGTLCNALQDSFGIRAERGASRAAVEQGFIDRGHQVGQTGTSVGPKMYLAFGISGAIQHMIGVANSETIIAVNSDPSAPVFEHCDYYMVAKAEKIIPQLADKLAHQKNSVEV</sequence>
<reference evidence="4" key="1">
    <citation type="submission" date="2021-02" db="EMBL/GenBank/DDBJ databases">
        <title>Natronogracilivirga saccharolytica gen. nov. sp. nov. a new anaerobic, haloalkiliphilic carbohydrate-fermenting bacterium from soda lake and proposing of Cyclonatronumiaceae fam. nov. in the phylum Balneolaeota.</title>
        <authorList>
            <person name="Zhilina T.N."/>
            <person name="Sorokin D.Y."/>
            <person name="Zavarzina D.G."/>
            <person name="Toshchakov S.V."/>
            <person name="Kublanov I.V."/>
        </authorList>
    </citation>
    <scope>NUCLEOTIDE SEQUENCE</scope>
    <source>
        <strain evidence="4">Z-1702</strain>
    </source>
</reference>
<dbReference type="SUPFAM" id="SSF52467">
    <property type="entry name" value="DHS-like NAD/FAD-binding domain"/>
    <property type="match status" value="1"/>
</dbReference>
<feature type="domain" description="Electron transfer flavoprotein alpha/beta-subunit N-terminal" evidence="3">
    <location>
        <begin position="365"/>
        <end position="559"/>
    </location>
</feature>
<dbReference type="InterPro" id="IPR014730">
    <property type="entry name" value="ETF_a/b_N"/>
</dbReference>
<dbReference type="Gene3D" id="3.40.50.1220">
    <property type="entry name" value="TPP-binding domain"/>
    <property type="match status" value="1"/>
</dbReference>
<accession>A0A8J7S829</accession>
<proteinExistence type="inferred from homology"/>
<dbReference type="InterPro" id="IPR014731">
    <property type="entry name" value="ETF_asu_C"/>
</dbReference>
<organism evidence="4 5">
    <name type="scientific">Natronogracilivirga saccharolytica</name>
    <dbReference type="NCBI Taxonomy" id="2812953"/>
    <lineage>
        <taxon>Bacteria</taxon>
        <taxon>Pseudomonadati</taxon>
        <taxon>Balneolota</taxon>
        <taxon>Balneolia</taxon>
        <taxon>Balneolales</taxon>
        <taxon>Cyclonatronaceae</taxon>
        <taxon>Natronogracilivirga</taxon>
    </lineage>
</organism>
<dbReference type="InterPro" id="IPR001308">
    <property type="entry name" value="ETF_a/FixB"/>
</dbReference>
<dbReference type="Gene3D" id="3.40.50.620">
    <property type="entry name" value="HUPs"/>
    <property type="match status" value="2"/>
</dbReference>
<dbReference type="SMART" id="SM00893">
    <property type="entry name" value="ETF"/>
    <property type="match status" value="2"/>
</dbReference>
<evidence type="ECO:0000256" key="2">
    <source>
        <dbReference type="ARBA" id="ARBA00022982"/>
    </source>
</evidence>
<comment type="similarity">
    <text evidence="1">Belongs to the ETF alpha-subunit/FixB family.</text>
</comment>
<dbReference type="RefSeq" id="WP_210513117.1">
    <property type="nucleotide sequence ID" value="NZ_JAFIDN010000012.1"/>
</dbReference>
<dbReference type="CDD" id="cd01715">
    <property type="entry name" value="ETF_alpha"/>
    <property type="match status" value="1"/>
</dbReference>
<protein>
    <submittedName>
        <fullName evidence="4">FAD-binding protein</fullName>
    </submittedName>
</protein>
<dbReference type="GO" id="GO:0009055">
    <property type="term" value="F:electron transfer activity"/>
    <property type="evidence" value="ECO:0007669"/>
    <property type="project" value="InterPro"/>
</dbReference>